<dbReference type="SUPFAM" id="SSF102588">
    <property type="entry name" value="LmbE-like"/>
    <property type="match status" value="1"/>
</dbReference>
<dbReference type="NCBIfam" id="TIGR04001">
    <property type="entry name" value="thiol_BshB1"/>
    <property type="match status" value="1"/>
</dbReference>
<proteinExistence type="predicted"/>
<dbReference type="Pfam" id="PF02585">
    <property type="entry name" value="PIG-L"/>
    <property type="match status" value="1"/>
</dbReference>
<dbReference type="PANTHER" id="PTHR12993">
    <property type="entry name" value="N-ACETYLGLUCOSAMINYL-PHOSPHATIDYLINOSITOL DE-N-ACETYLASE-RELATED"/>
    <property type="match status" value="1"/>
</dbReference>
<dbReference type="Proteomes" id="UP000317557">
    <property type="component" value="Unassembled WGS sequence"/>
</dbReference>
<dbReference type="AlphaFoldDB" id="A0A521EBC9"/>
<dbReference type="PANTHER" id="PTHR12993:SF30">
    <property type="entry name" value="N-ACETYL-ALPHA-D-GLUCOSAMINYL L-MALATE DEACETYLASE 1"/>
    <property type="match status" value="1"/>
</dbReference>
<sequence length="247" mass="27959">MKLDVLVFASHPDDAELGSGGTIATLTSQGKKVGIVDLTKGEMGTRGTEKTRAKEVETASDILNISYRENLDLGDSLIPNTRENQLKIIEQVRLTRPHICLVGAPFDRHPDHGKGTALAIDALFYSGLKKIETFDTSGNPQEPWRPAHILHYMQDRPFEPDFVFDISKHWNTKQKAMLAYDTQFNVSDLGDEPETYISSQNYFKQMEARARLYGHLAGFEFGEPFQYYLKPAPLQSMNVFFESEPKR</sequence>
<dbReference type="InterPro" id="IPR003737">
    <property type="entry name" value="GlcNAc_PI_deacetylase-related"/>
</dbReference>
<dbReference type="OrthoDB" id="9778719at2"/>
<dbReference type="GO" id="GO:0071793">
    <property type="term" value="P:bacillithiol biosynthetic process"/>
    <property type="evidence" value="ECO:0007669"/>
    <property type="project" value="InterPro"/>
</dbReference>
<evidence type="ECO:0000313" key="1">
    <source>
        <dbReference type="EMBL" id="SMO80470.1"/>
    </source>
</evidence>
<dbReference type="RefSeq" id="WP_142455020.1">
    <property type="nucleotide sequence ID" value="NZ_FXTP01000011.1"/>
</dbReference>
<dbReference type="Gene3D" id="3.40.50.10320">
    <property type="entry name" value="LmbE-like"/>
    <property type="match status" value="1"/>
</dbReference>
<protein>
    <submittedName>
        <fullName evidence="1">Bacillithiol biosynthesis deacetylase BshB1</fullName>
    </submittedName>
</protein>
<name>A0A521EBC9_9BACT</name>
<dbReference type="EMBL" id="FXTP01000011">
    <property type="protein sequence ID" value="SMO80470.1"/>
    <property type="molecule type" value="Genomic_DNA"/>
</dbReference>
<keyword evidence="2" id="KW-1185">Reference proteome</keyword>
<dbReference type="GO" id="GO:0016811">
    <property type="term" value="F:hydrolase activity, acting on carbon-nitrogen (but not peptide) bonds, in linear amides"/>
    <property type="evidence" value="ECO:0007669"/>
    <property type="project" value="TreeGrafter"/>
</dbReference>
<accession>A0A521EBC9</accession>
<dbReference type="GO" id="GO:0019213">
    <property type="term" value="F:deacetylase activity"/>
    <property type="evidence" value="ECO:0007669"/>
    <property type="project" value="InterPro"/>
</dbReference>
<gene>
    <name evidence="1" type="ORF">SAMN06265219_11121</name>
</gene>
<dbReference type="InterPro" id="IPR023842">
    <property type="entry name" value="Bacillithiol_biosynth_BshB1"/>
</dbReference>
<reference evidence="1 2" key="1">
    <citation type="submission" date="2017-05" db="EMBL/GenBank/DDBJ databases">
        <authorList>
            <person name="Varghese N."/>
            <person name="Submissions S."/>
        </authorList>
    </citation>
    <scope>NUCLEOTIDE SEQUENCE [LARGE SCALE GENOMIC DNA]</scope>
    <source>
        <strain evidence="1 2">DSM 21985</strain>
    </source>
</reference>
<organism evidence="1 2">
    <name type="scientific">Gracilimonas mengyeensis</name>
    <dbReference type="NCBI Taxonomy" id="1302730"/>
    <lineage>
        <taxon>Bacteria</taxon>
        <taxon>Pseudomonadati</taxon>
        <taxon>Balneolota</taxon>
        <taxon>Balneolia</taxon>
        <taxon>Balneolales</taxon>
        <taxon>Balneolaceae</taxon>
        <taxon>Gracilimonas</taxon>
    </lineage>
</organism>
<dbReference type="InterPro" id="IPR024078">
    <property type="entry name" value="LmbE-like_dom_sf"/>
</dbReference>
<evidence type="ECO:0000313" key="2">
    <source>
        <dbReference type="Proteomes" id="UP000317557"/>
    </source>
</evidence>